<accession>A0A9P7AI18</accession>
<organism evidence="1 2">
    <name type="scientific">Suillus plorans</name>
    <dbReference type="NCBI Taxonomy" id="116603"/>
    <lineage>
        <taxon>Eukaryota</taxon>
        <taxon>Fungi</taxon>
        <taxon>Dikarya</taxon>
        <taxon>Basidiomycota</taxon>
        <taxon>Agaricomycotina</taxon>
        <taxon>Agaricomycetes</taxon>
        <taxon>Agaricomycetidae</taxon>
        <taxon>Boletales</taxon>
        <taxon>Suillineae</taxon>
        <taxon>Suillaceae</taxon>
        <taxon>Suillus</taxon>
    </lineage>
</organism>
<keyword evidence="2" id="KW-1185">Reference proteome</keyword>
<proteinExistence type="predicted"/>
<name>A0A9P7AI18_9AGAM</name>
<evidence type="ECO:0000313" key="2">
    <source>
        <dbReference type="Proteomes" id="UP000719766"/>
    </source>
</evidence>
<reference evidence="1" key="1">
    <citation type="journal article" date="2020" name="New Phytol.">
        <title>Comparative genomics reveals dynamic genome evolution in host specialist ectomycorrhizal fungi.</title>
        <authorList>
            <person name="Lofgren L.A."/>
            <person name="Nguyen N.H."/>
            <person name="Vilgalys R."/>
            <person name="Ruytinx J."/>
            <person name="Liao H.L."/>
            <person name="Branco S."/>
            <person name="Kuo A."/>
            <person name="LaButti K."/>
            <person name="Lipzen A."/>
            <person name="Andreopoulos W."/>
            <person name="Pangilinan J."/>
            <person name="Riley R."/>
            <person name="Hundley H."/>
            <person name="Na H."/>
            <person name="Barry K."/>
            <person name="Grigoriev I.V."/>
            <person name="Stajich J.E."/>
            <person name="Kennedy P.G."/>
        </authorList>
    </citation>
    <scope>NUCLEOTIDE SEQUENCE</scope>
    <source>
        <strain evidence="1">S12</strain>
    </source>
</reference>
<dbReference type="GeneID" id="64592112"/>
<dbReference type="RefSeq" id="XP_041156925.1">
    <property type="nucleotide sequence ID" value="XM_041298348.1"/>
</dbReference>
<dbReference type="Proteomes" id="UP000719766">
    <property type="component" value="Unassembled WGS sequence"/>
</dbReference>
<feature type="non-terminal residue" evidence="1">
    <location>
        <position position="1"/>
    </location>
</feature>
<comment type="caution">
    <text evidence="1">The sequence shown here is derived from an EMBL/GenBank/DDBJ whole genome shotgun (WGS) entry which is preliminary data.</text>
</comment>
<protein>
    <submittedName>
        <fullName evidence="1">Uncharacterized protein</fullName>
    </submittedName>
</protein>
<dbReference type="OrthoDB" id="2916406at2759"/>
<dbReference type="EMBL" id="JABBWE010000055">
    <property type="protein sequence ID" value="KAG1789906.1"/>
    <property type="molecule type" value="Genomic_DNA"/>
</dbReference>
<gene>
    <name evidence="1" type="ORF">HD556DRAFT_1243189</name>
</gene>
<sequence length="120" mass="13902">LQCRLYSTSWNRPRQVMMLTQCSGHSRSAQCFPIPESLFEEATVQPYVHNCFVTVHEGRHTYRFCIFFKRHLHLRANSLLSSGDHQFRGDVVVTRIGVKNPSVVNMRGRDNALADFIIHQ</sequence>
<dbReference type="AlphaFoldDB" id="A0A9P7AI18"/>
<evidence type="ECO:0000313" key="1">
    <source>
        <dbReference type="EMBL" id="KAG1789906.1"/>
    </source>
</evidence>